<dbReference type="Pfam" id="PF10545">
    <property type="entry name" value="MADF_DNA_bdg"/>
    <property type="match status" value="1"/>
</dbReference>
<name>A0ABN9M656_9NEOB</name>
<dbReference type="PANTHER" id="PTHR12243:SF67">
    <property type="entry name" value="COREPRESSOR OF PANGOLIN, ISOFORM A-RELATED"/>
    <property type="match status" value="1"/>
</dbReference>
<evidence type="ECO:0000313" key="4">
    <source>
        <dbReference type="Proteomes" id="UP001176940"/>
    </source>
</evidence>
<dbReference type="SMART" id="SM00595">
    <property type="entry name" value="MADF"/>
    <property type="match status" value="1"/>
</dbReference>
<dbReference type="InterPro" id="IPR006578">
    <property type="entry name" value="MADF-dom"/>
</dbReference>
<dbReference type="InterPro" id="IPR039353">
    <property type="entry name" value="TF_Adf1"/>
</dbReference>
<organism evidence="3 4">
    <name type="scientific">Ranitomeya imitator</name>
    <name type="common">mimic poison frog</name>
    <dbReference type="NCBI Taxonomy" id="111125"/>
    <lineage>
        <taxon>Eukaryota</taxon>
        <taxon>Metazoa</taxon>
        <taxon>Chordata</taxon>
        <taxon>Craniata</taxon>
        <taxon>Vertebrata</taxon>
        <taxon>Euteleostomi</taxon>
        <taxon>Amphibia</taxon>
        <taxon>Batrachia</taxon>
        <taxon>Anura</taxon>
        <taxon>Neobatrachia</taxon>
        <taxon>Hyloidea</taxon>
        <taxon>Dendrobatidae</taxon>
        <taxon>Dendrobatinae</taxon>
        <taxon>Ranitomeya</taxon>
    </lineage>
</organism>
<feature type="region of interest" description="Disordered" evidence="1">
    <location>
        <begin position="182"/>
        <end position="210"/>
    </location>
</feature>
<reference evidence="3" key="1">
    <citation type="submission" date="2023-07" db="EMBL/GenBank/DDBJ databases">
        <authorList>
            <person name="Stuckert A."/>
        </authorList>
    </citation>
    <scope>NUCLEOTIDE SEQUENCE</scope>
</reference>
<feature type="domain" description="MADF" evidence="2">
    <location>
        <begin position="71"/>
        <end position="173"/>
    </location>
</feature>
<proteinExistence type="predicted"/>
<feature type="non-terminal residue" evidence="3">
    <location>
        <position position="1"/>
    </location>
</feature>
<keyword evidence="4" id="KW-1185">Reference proteome</keyword>
<gene>
    <name evidence="3" type="ORF">RIMI_LOCUS16741418</name>
</gene>
<accession>A0ABN9M656</accession>
<evidence type="ECO:0000259" key="2">
    <source>
        <dbReference type="PROSITE" id="PS51029"/>
    </source>
</evidence>
<evidence type="ECO:0000313" key="3">
    <source>
        <dbReference type="EMBL" id="CAJ0959241.1"/>
    </source>
</evidence>
<evidence type="ECO:0000256" key="1">
    <source>
        <dbReference type="SAM" id="MobiDB-lite"/>
    </source>
</evidence>
<dbReference type="EMBL" id="CAUEEQ010047338">
    <property type="protein sequence ID" value="CAJ0959241.1"/>
    <property type="molecule type" value="Genomic_DNA"/>
</dbReference>
<sequence length="300" mass="34889">SPYRTVLRENAIPTIFDLTSHLGNPGRRRKRIKELSEEEIRILKERKRTEVVFGLQHSFLMASKSFLDIELLIALVRRHPELYDPWHDSYSELARRGTVWNQISSEIFMDWDSLNPQQRSMKVREVQTQWHSLKENFRQELHRQMGQELPPPGAEVPACPHFKELMFLQPIMVVDKKAVQRPAARRTGERTDDDPVQVVPIKEEPPSPPDFIKTESEAAGPHYTIHPQHFQEDLEEEDPHMDFARCLVPYLARVPDSQQASLRMALTNLIFCYIERSQGGVPTVSPRLMRYISAQDEPPP</sequence>
<comment type="caution">
    <text evidence="3">The sequence shown here is derived from an EMBL/GenBank/DDBJ whole genome shotgun (WGS) entry which is preliminary data.</text>
</comment>
<protein>
    <recommendedName>
        <fullName evidence="2">MADF domain-containing protein</fullName>
    </recommendedName>
</protein>
<dbReference type="PROSITE" id="PS51029">
    <property type="entry name" value="MADF"/>
    <property type="match status" value="1"/>
</dbReference>
<dbReference type="PANTHER" id="PTHR12243">
    <property type="entry name" value="MADF DOMAIN TRANSCRIPTION FACTOR"/>
    <property type="match status" value="1"/>
</dbReference>
<dbReference type="Proteomes" id="UP001176940">
    <property type="component" value="Unassembled WGS sequence"/>
</dbReference>